<feature type="transmembrane region" description="Helical" evidence="1">
    <location>
        <begin position="207"/>
        <end position="225"/>
    </location>
</feature>
<feature type="transmembrane region" description="Helical" evidence="1">
    <location>
        <begin position="329"/>
        <end position="354"/>
    </location>
</feature>
<keyword evidence="1" id="KW-0812">Transmembrane</keyword>
<protein>
    <submittedName>
        <fullName evidence="3">Tripartite tricarboxylate transporter TctA family protein</fullName>
    </submittedName>
</protein>
<dbReference type="PANTHER" id="PTHR42204:SF1">
    <property type="entry name" value="INTEGRAL MEMBRANE PROTEIN"/>
    <property type="match status" value="1"/>
</dbReference>
<dbReference type="Pfam" id="PF01970">
    <property type="entry name" value="TctA"/>
    <property type="match status" value="1"/>
</dbReference>
<comment type="caution">
    <text evidence="3">The sequence shown here is derived from an EMBL/GenBank/DDBJ whole genome shotgun (WGS) entry which is preliminary data.</text>
</comment>
<evidence type="ECO:0000313" key="4">
    <source>
        <dbReference type="Proteomes" id="UP000789941"/>
    </source>
</evidence>
<feature type="transmembrane region" description="Helical" evidence="1">
    <location>
        <begin position="288"/>
        <end position="309"/>
    </location>
</feature>
<keyword evidence="1" id="KW-0472">Membrane</keyword>
<evidence type="ECO:0000256" key="1">
    <source>
        <dbReference type="SAM" id="Phobius"/>
    </source>
</evidence>
<name>A0A5E4LSB0_9ARCH</name>
<keyword evidence="1" id="KW-1133">Transmembrane helix</keyword>
<dbReference type="Proteomes" id="UP000789941">
    <property type="component" value="Unassembled WGS sequence"/>
</dbReference>
<dbReference type="PANTHER" id="PTHR42204">
    <property type="entry name" value="INTEGRAL MEMBRANE PROTEIN"/>
    <property type="match status" value="1"/>
</dbReference>
<feature type="transmembrane region" description="Helical" evidence="1">
    <location>
        <begin position="170"/>
        <end position="187"/>
    </location>
</feature>
<feature type="transmembrane region" description="Helical" evidence="1">
    <location>
        <begin position="7"/>
        <end position="23"/>
    </location>
</feature>
<evidence type="ECO:0000259" key="2">
    <source>
        <dbReference type="Pfam" id="PF01970"/>
    </source>
</evidence>
<feature type="transmembrane region" description="Helical" evidence="1">
    <location>
        <begin position="245"/>
        <end position="267"/>
    </location>
</feature>
<feature type="domain" description="DUF112" evidence="2">
    <location>
        <begin position="8"/>
        <end position="369"/>
    </location>
</feature>
<gene>
    <name evidence="3" type="ORF">LFW2832_00509</name>
</gene>
<feature type="transmembrane region" description="Helical" evidence="1">
    <location>
        <begin position="122"/>
        <end position="140"/>
    </location>
</feature>
<sequence length="384" mass="41690">MGDFESFCIGLLTGFVSGFFPGLHPNMIIPILSSLGIDDRTLAILIISLYPANLISSFIPSIFFGVPDGRTVVTILPGQRMVLEGKGLNALKVVLFSSIVTALLAVGVLYFSLDFFSWAYEVIRKEMSWILLAIVILLLARGKKPHFSAFVFILSGLLGKFSLGSDMVDPFLPLFSGMFTIAAILNYRRSNVPKQDDEKIEFDFGKFIIIGIVLGMLADLIPGIGSPAQMATFATIFLPINTLGYLATISSISVSQAIFSLATSASIGKSRVGAMIWLAESIDIGKNLPFLIGLFILSMAISIGGVYLIRKQAAGLAGWDFSKMNIILSLYLFAITFVIDGWFGLGVLIISAVLGWLTIKLGVERTMLMGSIIIPTLLLLFRIF</sequence>
<feature type="transmembrane region" description="Helical" evidence="1">
    <location>
        <begin position="366"/>
        <end position="383"/>
    </location>
</feature>
<evidence type="ECO:0000313" key="3">
    <source>
        <dbReference type="EMBL" id="VVC03757.1"/>
    </source>
</evidence>
<accession>A0A5E4LSB0</accession>
<feature type="transmembrane region" description="Helical" evidence="1">
    <location>
        <begin position="147"/>
        <end position="164"/>
    </location>
</feature>
<feature type="transmembrane region" description="Helical" evidence="1">
    <location>
        <begin position="87"/>
        <end position="110"/>
    </location>
</feature>
<dbReference type="EMBL" id="CABMJJ010000009">
    <property type="protein sequence ID" value="VVC03757.1"/>
    <property type="molecule type" value="Genomic_DNA"/>
</dbReference>
<reference evidence="3 4" key="1">
    <citation type="submission" date="2019-08" db="EMBL/GenBank/DDBJ databases">
        <authorList>
            <person name="Vazquez-Campos X."/>
        </authorList>
    </citation>
    <scope>NUCLEOTIDE SEQUENCE [LARGE SCALE GENOMIC DNA]</scope>
    <source>
        <strain evidence="3">LFW-283_2</strain>
    </source>
</reference>
<feature type="transmembrane region" description="Helical" evidence="1">
    <location>
        <begin position="43"/>
        <end position="66"/>
    </location>
</feature>
<organism evidence="3 4">
    <name type="scientific">Candidatus Bilamarchaeum dharawalense</name>
    <dbReference type="NCBI Taxonomy" id="2885759"/>
    <lineage>
        <taxon>Archaea</taxon>
        <taxon>Candidatus Micrarchaeota</taxon>
        <taxon>Candidatus Micrarchaeia</taxon>
        <taxon>Candidatus Anstonellales</taxon>
        <taxon>Candidatus Bilamarchaeaceae</taxon>
        <taxon>Candidatus Bilamarchaeum</taxon>
    </lineage>
</organism>
<dbReference type="InterPro" id="IPR002823">
    <property type="entry name" value="DUF112_TM"/>
</dbReference>
<proteinExistence type="predicted"/>
<dbReference type="AlphaFoldDB" id="A0A5E4LSB0"/>